<reference evidence="9" key="1">
    <citation type="submission" date="2019-08" db="EMBL/GenBank/DDBJ databases">
        <authorList>
            <person name="Kucharzyk K."/>
            <person name="Murdoch R.W."/>
            <person name="Higgins S."/>
            <person name="Loffler F."/>
        </authorList>
    </citation>
    <scope>NUCLEOTIDE SEQUENCE</scope>
</reference>
<comment type="similarity">
    <text evidence="1">Belongs to the nitrite and sulfite reductase 4Fe-4S domain family.</text>
</comment>
<dbReference type="InterPro" id="IPR017896">
    <property type="entry name" value="4Fe4S_Fe-S-bd"/>
</dbReference>
<name>A0A644V5G9_9ZZZZ</name>
<dbReference type="Pfam" id="PF01077">
    <property type="entry name" value="NIR_SIR"/>
    <property type="match status" value="1"/>
</dbReference>
<evidence type="ECO:0000256" key="5">
    <source>
        <dbReference type="ARBA" id="ARBA00023002"/>
    </source>
</evidence>
<feature type="domain" description="4Fe-4S ferredoxin-type" evidence="8">
    <location>
        <begin position="192"/>
        <end position="219"/>
    </location>
</feature>
<evidence type="ECO:0000256" key="2">
    <source>
        <dbReference type="ARBA" id="ARBA00022485"/>
    </source>
</evidence>
<dbReference type="EC" id="1.8.1.-" evidence="9"/>
<evidence type="ECO:0000256" key="4">
    <source>
        <dbReference type="ARBA" id="ARBA00022723"/>
    </source>
</evidence>
<dbReference type="GO" id="GO:0046872">
    <property type="term" value="F:metal ion binding"/>
    <property type="evidence" value="ECO:0007669"/>
    <property type="project" value="UniProtKB-KW"/>
</dbReference>
<proteinExistence type="inferred from homology"/>
<evidence type="ECO:0000256" key="7">
    <source>
        <dbReference type="ARBA" id="ARBA00023014"/>
    </source>
</evidence>
<keyword evidence="4" id="KW-0479">Metal-binding</keyword>
<evidence type="ECO:0000313" key="9">
    <source>
        <dbReference type="EMBL" id="MPL86457.1"/>
    </source>
</evidence>
<dbReference type="GO" id="GO:0051539">
    <property type="term" value="F:4 iron, 4 sulfur cluster binding"/>
    <property type="evidence" value="ECO:0007669"/>
    <property type="project" value="UniProtKB-KW"/>
</dbReference>
<dbReference type="InterPro" id="IPR045854">
    <property type="entry name" value="NO2/SO3_Rdtase_4Fe4S_sf"/>
</dbReference>
<keyword evidence="7" id="KW-0411">Iron-sulfur</keyword>
<keyword evidence="2" id="KW-0004">4Fe-4S</keyword>
<organism evidence="9">
    <name type="scientific">bioreactor metagenome</name>
    <dbReference type="NCBI Taxonomy" id="1076179"/>
    <lineage>
        <taxon>unclassified sequences</taxon>
        <taxon>metagenomes</taxon>
        <taxon>ecological metagenomes</taxon>
    </lineage>
</organism>
<dbReference type="Gene3D" id="3.30.413.10">
    <property type="entry name" value="Sulfite Reductase Hemoprotein, domain 1"/>
    <property type="match status" value="1"/>
</dbReference>
<gene>
    <name evidence="9" type="primary">asrC_2</name>
    <name evidence="9" type="ORF">SDC9_32437</name>
</gene>
<comment type="caution">
    <text evidence="9">The sequence shown here is derived from an EMBL/GenBank/DDBJ whole genome shotgun (WGS) entry which is preliminary data.</text>
</comment>
<dbReference type="EMBL" id="VSSQ01000222">
    <property type="protein sequence ID" value="MPL86457.1"/>
    <property type="molecule type" value="Genomic_DNA"/>
</dbReference>
<dbReference type="SUPFAM" id="SSF55124">
    <property type="entry name" value="Nitrite/Sulfite reductase N-terminal domain-like"/>
    <property type="match status" value="1"/>
</dbReference>
<evidence type="ECO:0000256" key="3">
    <source>
        <dbReference type="ARBA" id="ARBA00022617"/>
    </source>
</evidence>
<feature type="domain" description="4Fe-4S ferredoxin-type" evidence="8">
    <location>
        <begin position="161"/>
        <end position="190"/>
    </location>
</feature>
<dbReference type="GO" id="GO:0020037">
    <property type="term" value="F:heme binding"/>
    <property type="evidence" value="ECO:0007669"/>
    <property type="project" value="InterPro"/>
</dbReference>
<dbReference type="Pfam" id="PF00037">
    <property type="entry name" value="Fer4"/>
    <property type="match status" value="1"/>
</dbReference>
<keyword evidence="6" id="KW-0408">Iron</keyword>
<dbReference type="Gene3D" id="3.90.480.10">
    <property type="entry name" value="Sulfite Reductase Hemoprotein,Domain 2"/>
    <property type="match status" value="1"/>
</dbReference>
<sequence>MSIFREYGESGVHVLGGVITQKNADYCTVRIRLPAGVVTVDQIRGLASIAKKYGDGTLHVTTRQTFEIPNVKPSTLEKLDLALKKNGTPIGAEFTEVVNVTACPGTLRCKYANIDSVGLAKIIDEKYFRKELSIRVRIAISSCPNSCVASWESDIGIIGIQKPIRNPTLCSGCGTCVAYCKEHALTVRQGVVKLDHEVCNTCGNCIETCHYHVIQGEPLGYQIMVGGSHGRTPHVGRYLVSVSSVEALMIVVDGIIDWIRRYGRSGSRFRNQIEEEGFDAFKAFVLKKADPSSFVAIENKRLIADME</sequence>
<protein>
    <submittedName>
        <fullName evidence="9">Anaerobic sulfite reductase subunit C</fullName>
        <ecNumber evidence="9">1.8.1.-</ecNumber>
    </submittedName>
</protein>
<dbReference type="Pfam" id="PF03460">
    <property type="entry name" value="NIR_SIR_ferr"/>
    <property type="match status" value="1"/>
</dbReference>
<dbReference type="SUPFAM" id="SSF54862">
    <property type="entry name" value="4Fe-4S ferredoxins"/>
    <property type="match status" value="1"/>
</dbReference>
<dbReference type="PRINTS" id="PR00397">
    <property type="entry name" value="SIROHAEM"/>
</dbReference>
<keyword evidence="5 9" id="KW-0560">Oxidoreductase</keyword>
<evidence type="ECO:0000256" key="1">
    <source>
        <dbReference type="ARBA" id="ARBA00010429"/>
    </source>
</evidence>
<dbReference type="SUPFAM" id="SSF56014">
    <property type="entry name" value="Nitrite and sulphite reductase 4Fe-4S domain-like"/>
    <property type="match status" value="1"/>
</dbReference>
<dbReference type="PANTHER" id="PTHR11493">
    <property type="entry name" value="SULFITE REDUCTASE [NADPH] SUBUNIT BETA-RELATED"/>
    <property type="match status" value="1"/>
</dbReference>
<evidence type="ECO:0000259" key="8">
    <source>
        <dbReference type="PROSITE" id="PS51379"/>
    </source>
</evidence>
<evidence type="ECO:0000256" key="6">
    <source>
        <dbReference type="ARBA" id="ARBA00023004"/>
    </source>
</evidence>
<dbReference type="GO" id="GO:0016491">
    <property type="term" value="F:oxidoreductase activity"/>
    <property type="evidence" value="ECO:0007669"/>
    <property type="project" value="UniProtKB-KW"/>
</dbReference>
<dbReference type="AlphaFoldDB" id="A0A644V5G9"/>
<dbReference type="InterPro" id="IPR005117">
    <property type="entry name" value="NiRdtase/SiRdtase_haem-b_fer"/>
</dbReference>
<dbReference type="InterPro" id="IPR036136">
    <property type="entry name" value="Nit/Sulf_reduc_fer-like_dom_sf"/>
</dbReference>
<dbReference type="InterPro" id="IPR006067">
    <property type="entry name" value="NO2/SO3_Rdtase_4Fe4S_dom"/>
</dbReference>
<accession>A0A644V5G9</accession>
<dbReference type="PROSITE" id="PS51379">
    <property type="entry name" value="4FE4S_FER_2"/>
    <property type="match status" value="2"/>
</dbReference>
<dbReference type="InterPro" id="IPR045169">
    <property type="entry name" value="NO2/SO3_Rdtase_4Fe4S_prot"/>
</dbReference>
<dbReference type="Gene3D" id="3.30.70.20">
    <property type="match status" value="1"/>
</dbReference>
<dbReference type="InterPro" id="IPR006066">
    <property type="entry name" value="NO2/SO3_Rdtase_FeS/sirohaem_BS"/>
</dbReference>
<keyword evidence="3" id="KW-0349">Heme</keyword>
<dbReference type="PANTHER" id="PTHR11493:SF54">
    <property type="entry name" value="ANAEROBIC SULFITE REDUCTASE SUBUNIT C"/>
    <property type="match status" value="1"/>
</dbReference>